<dbReference type="AlphaFoldDB" id="A0A2W7NAE7"/>
<gene>
    <name evidence="1" type="ORF">LX69_01536</name>
</gene>
<evidence type="ECO:0000313" key="1">
    <source>
        <dbReference type="EMBL" id="PZX17221.1"/>
    </source>
</evidence>
<dbReference type="Proteomes" id="UP000249239">
    <property type="component" value="Unassembled WGS sequence"/>
</dbReference>
<keyword evidence="2" id="KW-1185">Reference proteome</keyword>
<evidence type="ECO:0000313" key="2">
    <source>
        <dbReference type="Proteomes" id="UP000249239"/>
    </source>
</evidence>
<evidence type="ECO:0008006" key="3">
    <source>
        <dbReference type="Google" id="ProtNLM"/>
    </source>
</evidence>
<name>A0A2W7NAE7_9BACT</name>
<dbReference type="Gene3D" id="3.40.30.10">
    <property type="entry name" value="Glutaredoxin"/>
    <property type="match status" value="1"/>
</dbReference>
<comment type="caution">
    <text evidence="1">The sequence shown here is derived from an EMBL/GenBank/DDBJ whole genome shotgun (WGS) entry which is preliminary data.</text>
</comment>
<protein>
    <recommendedName>
        <fullName evidence="3">Thioredoxin-like protein</fullName>
    </recommendedName>
</protein>
<dbReference type="OrthoDB" id="1096670at2"/>
<sequence>MKETRKKYDSNPDFDFMFITDQRSSPENVYNDLVEKQELKNTHRITNDDFNQLRQLFRFNGIPRYVVIDAKGDVMNDNFEMHNFEFELGKLFPSYISQK</sequence>
<reference evidence="1 2" key="1">
    <citation type="submission" date="2018-06" db="EMBL/GenBank/DDBJ databases">
        <title>Genomic Encyclopedia of Archaeal and Bacterial Type Strains, Phase II (KMG-II): from individual species to whole genera.</title>
        <authorList>
            <person name="Goeker M."/>
        </authorList>
    </citation>
    <scope>NUCLEOTIDE SEQUENCE [LARGE SCALE GENOMIC DNA]</scope>
    <source>
        <strain evidence="1 2">DSM 6779</strain>
    </source>
</reference>
<accession>A0A2W7NAE7</accession>
<dbReference type="EMBL" id="QKZK01000010">
    <property type="protein sequence ID" value="PZX17221.1"/>
    <property type="molecule type" value="Genomic_DNA"/>
</dbReference>
<proteinExistence type="predicted"/>
<organism evidence="1 2">
    <name type="scientific">Breznakibacter xylanolyticus</name>
    <dbReference type="NCBI Taxonomy" id="990"/>
    <lineage>
        <taxon>Bacteria</taxon>
        <taxon>Pseudomonadati</taxon>
        <taxon>Bacteroidota</taxon>
        <taxon>Bacteroidia</taxon>
        <taxon>Marinilabiliales</taxon>
        <taxon>Marinilabiliaceae</taxon>
        <taxon>Breznakibacter</taxon>
    </lineage>
</organism>
<dbReference type="RefSeq" id="WP_111445220.1">
    <property type="nucleotide sequence ID" value="NZ_QKZK01000010.1"/>
</dbReference>